<dbReference type="PANTHER" id="PTHR46887">
    <property type="entry name" value="TANDEM C2 DOMAINS NUCLEAR PROTEIN"/>
    <property type="match status" value="1"/>
</dbReference>
<dbReference type="Proteomes" id="UP000694523">
    <property type="component" value="Unplaced"/>
</dbReference>
<accession>A0A8C6THZ7</accession>
<protein>
    <submittedName>
        <fullName evidence="2">Tandem C2 domains, nuclear</fullName>
    </submittedName>
</protein>
<evidence type="ECO:0000313" key="2">
    <source>
        <dbReference type="Ensembl" id="ENSNMLP00000022296.1"/>
    </source>
</evidence>
<name>A0A8C6THZ7_9GOBI</name>
<proteinExistence type="predicted"/>
<feature type="domain" description="C2" evidence="1">
    <location>
        <begin position="305"/>
        <end position="427"/>
    </location>
</feature>
<dbReference type="PANTHER" id="PTHR46887:SF1">
    <property type="entry name" value="TANDEM C2 DOMAINS NUCLEAR PROTEIN"/>
    <property type="match status" value="1"/>
</dbReference>
<dbReference type="InterPro" id="IPR000008">
    <property type="entry name" value="C2_dom"/>
</dbReference>
<dbReference type="Pfam" id="PF00168">
    <property type="entry name" value="C2"/>
    <property type="match status" value="1"/>
</dbReference>
<evidence type="ECO:0000259" key="1">
    <source>
        <dbReference type="PROSITE" id="PS50004"/>
    </source>
</evidence>
<keyword evidence="3" id="KW-1185">Reference proteome</keyword>
<organism evidence="2 3">
    <name type="scientific">Neogobius melanostomus</name>
    <name type="common">round goby</name>
    <dbReference type="NCBI Taxonomy" id="47308"/>
    <lineage>
        <taxon>Eukaryota</taxon>
        <taxon>Metazoa</taxon>
        <taxon>Chordata</taxon>
        <taxon>Craniata</taxon>
        <taxon>Vertebrata</taxon>
        <taxon>Euteleostomi</taxon>
        <taxon>Actinopterygii</taxon>
        <taxon>Neopterygii</taxon>
        <taxon>Teleostei</taxon>
        <taxon>Neoteleostei</taxon>
        <taxon>Acanthomorphata</taxon>
        <taxon>Gobiaria</taxon>
        <taxon>Gobiiformes</taxon>
        <taxon>Gobioidei</taxon>
        <taxon>Gobiidae</taxon>
        <taxon>Benthophilinae</taxon>
        <taxon>Neogobiini</taxon>
        <taxon>Neogobius</taxon>
    </lineage>
</organism>
<dbReference type="InterPro" id="IPR035892">
    <property type="entry name" value="C2_domain_sf"/>
</dbReference>
<dbReference type="SUPFAM" id="SSF49562">
    <property type="entry name" value="C2 domain (Calcium/lipid-binding domain, CaLB)"/>
    <property type="match status" value="2"/>
</dbReference>
<reference evidence="2" key="2">
    <citation type="submission" date="2025-09" db="UniProtKB">
        <authorList>
            <consortium name="Ensembl"/>
        </authorList>
    </citation>
    <scope>IDENTIFICATION</scope>
</reference>
<reference evidence="2" key="1">
    <citation type="submission" date="2025-08" db="UniProtKB">
        <authorList>
            <consortium name="Ensembl"/>
        </authorList>
    </citation>
    <scope>IDENTIFICATION</scope>
</reference>
<dbReference type="Gene3D" id="2.60.40.150">
    <property type="entry name" value="C2 domain"/>
    <property type="match status" value="2"/>
</dbReference>
<sequence>MNDQHFLEPKYPNYQTNYYDSNTFLVAVMECIKNCCKTFTKKKEPETQGNLYVLETSQTVVFFSLRYDLPGRTSAVERRGTPEDYLLSKMPPDGREVPFVLPTFKASYIQPKGQLFQTYSPAHKVRYAEVHTAVMVNSTQKSPHTRFDSASSVFSSASSMKDSIESSLDSIALSGDERDLGKVCVRVSYQEPLEQVWITLVQCSDLDLLLDGGETQKIGFKGVITVSKPIQFKSSAKTYQQDVTFMETFVFPLRLQQLRCSALVLRLQSLSSRRRTVAECVLSLRTLGSQETEHWLELNSPSKSSVYHSELHLATCFQPVNSRIQLQILSAQNLPPSSSPLTQAFFVRAELHQNGHMVMTRKTKALKTSGGMCEWKETCHFLLESLDQASSLTVRLYSRNSVRRKQCLGQILLGFDSPITEAVDQWKDTMAHPEKVVTAWHHLSPP</sequence>
<dbReference type="PROSITE" id="PS50004">
    <property type="entry name" value="C2"/>
    <property type="match status" value="1"/>
</dbReference>
<dbReference type="InterPro" id="IPR030542">
    <property type="entry name" value="Tac2-N"/>
</dbReference>
<dbReference type="SMART" id="SM00239">
    <property type="entry name" value="C2"/>
    <property type="match status" value="2"/>
</dbReference>
<dbReference type="Ensembl" id="ENSNMLT00000024970.1">
    <property type="protein sequence ID" value="ENSNMLP00000022296.1"/>
    <property type="gene ID" value="ENSNMLG00000014416.1"/>
</dbReference>
<dbReference type="AlphaFoldDB" id="A0A8C6THZ7"/>
<evidence type="ECO:0000313" key="3">
    <source>
        <dbReference type="Proteomes" id="UP000694523"/>
    </source>
</evidence>
<dbReference type="GO" id="GO:0005634">
    <property type="term" value="C:nucleus"/>
    <property type="evidence" value="ECO:0007669"/>
    <property type="project" value="InterPro"/>
</dbReference>